<evidence type="ECO:0000256" key="3">
    <source>
        <dbReference type="ARBA" id="ARBA00022737"/>
    </source>
</evidence>
<dbReference type="SMART" id="SM00868">
    <property type="entry name" value="zf-AD"/>
    <property type="match status" value="2"/>
</dbReference>
<evidence type="ECO:0000256" key="2">
    <source>
        <dbReference type="ARBA" id="ARBA00022723"/>
    </source>
</evidence>
<evidence type="ECO:0000259" key="10">
    <source>
        <dbReference type="PROSITE" id="PS50157"/>
    </source>
</evidence>
<feature type="domain" description="C2H2-type" evidence="10">
    <location>
        <begin position="436"/>
        <end position="463"/>
    </location>
</feature>
<evidence type="ECO:0000313" key="13">
    <source>
        <dbReference type="Proteomes" id="UP001152799"/>
    </source>
</evidence>
<feature type="binding site" evidence="8">
    <location>
        <position position="8"/>
    </location>
    <ligand>
        <name>Zn(2+)</name>
        <dbReference type="ChEBI" id="CHEBI:29105"/>
    </ligand>
</feature>
<evidence type="ECO:0000256" key="7">
    <source>
        <dbReference type="PROSITE-ProRule" id="PRU00042"/>
    </source>
</evidence>
<dbReference type="InterPro" id="IPR012934">
    <property type="entry name" value="Znf_AD"/>
</dbReference>
<dbReference type="Pfam" id="PF00096">
    <property type="entry name" value="zf-C2H2"/>
    <property type="match status" value="2"/>
</dbReference>
<dbReference type="GO" id="GO:0008270">
    <property type="term" value="F:zinc ion binding"/>
    <property type="evidence" value="ECO:0007669"/>
    <property type="project" value="UniProtKB-UniRule"/>
</dbReference>
<dbReference type="SUPFAM" id="SSF57716">
    <property type="entry name" value="Glucocorticoid receptor-like (DNA-binding domain)"/>
    <property type="match status" value="1"/>
</dbReference>
<evidence type="ECO:0000256" key="9">
    <source>
        <dbReference type="SAM" id="MobiDB-lite"/>
    </source>
</evidence>
<dbReference type="PROSITE" id="PS51915">
    <property type="entry name" value="ZAD"/>
    <property type="match status" value="1"/>
</dbReference>
<name>A0A9N9MW55_9CUCU</name>
<dbReference type="GO" id="GO:0000981">
    <property type="term" value="F:DNA-binding transcription factor activity, RNA polymerase II-specific"/>
    <property type="evidence" value="ECO:0007669"/>
    <property type="project" value="TreeGrafter"/>
</dbReference>
<reference evidence="12" key="1">
    <citation type="submission" date="2022-01" db="EMBL/GenBank/DDBJ databases">
        <authorList>
            <person name="King R."/>
        </authorList>
    </citation>
    <scope>NUCLEOTIDE SEQUENCE</scope>
</reference>
<dbReference type="SUPFAM" id="SSF57667">
    <property type="entry name" value="beta-beta-alpha zinc fingers"/>
    <property type="match status" value="2"/>
</dbReference>
<evidence type="ECO:0000256" key="8">
    <source>
        <dbReference type="PROSITE-ProRule" id="PRU01263"/>
    </source>
</evidence>
<dbReference type="InterPro" id="IPR013087">
    <property type="entry name" value="Znf_C2H2_type"/>
</dbReference>
<evidence type="ECO:0000313" key="12">
    <source>
        <dbReference type="EMBL" id="CAG9771887.1"/>
    </source>
</evidence>
<protein>
    <submittedName>
        <fullName evidence="12">Uncharacterized protein</fullName>
    </submittedName>
</protein>
<comment type="subcellular location">
    <subcellularLocation>
        <location evidence="1">Nucleus</location>
    </subcellularLocation>
</comment>
<dbReference type="PROSITE" id="PS50157">
    <property type="entry name" value="ZINC_FINGER_C2H2_2"/>
    <property type="match status" value="3"/>
</dbReference>
<feature type="domain" description="ZAD" evidence="11">
    <location>
        <begin position="6"/>
        <end position="80"/>
    </location>
</feature>
<accession>A0A9N9MW55</accession>
<dbReference type="AlphaFoldDB" id="A0A9N9MW55"/>
<dbReference type="PANTHER" id="PTHR24394">
    <property type="entry name" value="ZINC FINGER PROTEIN"/>
    <property type="match status" value="1"/>
</dbReference>
<dbReference type="Pfam" id="PF07776">
    <property type="entry name" value="zf-AD"/>
    <property type="match status" value="1"/>
</dbReference>
<feature type="compositionally biased region" description="Polar residues" evidence="9">
    <location>
        <begin position="528"/>
        <end position="540"/>
    </location>
</feature>
<feature type="binding site" evidence="8">
    <location>
        <position position="53"/>
    </location>
    <ligand>
        <name>Zn(2+)</name>
        <dbReference type="ChEBI" id="CHEBI:29105"/>
    </ligand>
</feature>
<dbReference type="Proteomes" id="UP001152799">
    <property type="component" value="Chromosome 7"/>
</dbReference>
<feature type="compositionally biased region" description="Low complexity" evidence="9">
    <location>
        <begin position="548"/>
        <end position="557"/>
    </location>
</feature>
<feature type="binding site" evidence="8">
    <location>
        <position position="56"/>
    </location>
    <ligand>
        <name>Zn(2+)</name>
        <dbReference type="ChEBI" id="CHEBI:29105"/>
    </ligand>
</feature>
<dbReference type="EMBL" id="OU892283">
    <property type="protein sequence ID" value="CAG9771887.1"/>
    <property type="molecule type" value="Genomic_DNA"/>
</dbReference>
<feature type="compositionally biased region" description="Polar residues" evidence="9">
    <location>
        <begin position="202"/>
        <end position="213"/>
    </location>
</feature>
<evidence type="ECO:0000256" key="6">
    <source>
        <dbReference type="ARBA" id="ARBA00023242"/>
    </source>
</evidence>
<feature type="compositionally biased region" description="Low complexity" evidence="9">
    <location>
        <begin position="495"/>
        <end position="504"/>
    </location>
</feature>
<keyword evidence="3" id="KW-0677">Repeat</keyword>
<keyword evidence="4 7" id="KW-0863">Zinc-finger</keyword>
<keyword evidence="13" id="KW-1185">Reference proteome</keyword>
<dbReference type="PROSITE" id="PS00028">
    <property type="entry name" value="ZINC_FINGER_C2H2_1"/>
    <property type="match status" value="3"/>
</dbReference>
<sequence>MFTLPNFCRVCLKYDKNLIDLAHIENEPNETLMSKLQLCVSEVEWTTFKPLLCHPCIKRLNIAYSFKKQCIQSAGVLKNYVELVKESQKKTESQETKSDPVNQPGTYMLLPNHKYVKILVGSQNQGTTGNANTFQNVFLNIIPTTTITPTPAATTNGEAASGQKNKDTNQNVFLNLNNTFQKFIPITSVDPPPLAKPEKNSLPKSDPNTNLNESEAEEMSVEIDPTSFLSLEHDDQESSNEESKDWDEVITKQGVNKINGTTIATNGKSNAAPTFVPILPKDDLYAGGHFLSTSSQSEISCESCQKSFPSIRLLKQHIKQFHSGKLPFKCDFCGMEYLTRGEFMCCLNRHKQDANDTSLTLKDFTGNPSMDNDTLSISLITGTPADLNLEPNENGVYVCKVCQRIFNSSSSLLRHRVRKHNQTNRKKYFIKGMKNAKCDICKRAFSTQSYMQLHRKLHLREDGSFKYKVQGRSKYKDLVDEEDDKTQKVDKDVASESATASQQESDTESENEDQPAKKPKLVVEDGSASDSQNKSDGNSSETKKESDSSGAESSDSNSEQDKNN</sequence>
<organism evidence="12 13">
    <name type="scientific">Ceutorhynchus assimilis</name>
    <name type="common">cabbage seed weevil</name>
    <dbReference type="NCBI Taxonomy" id="467358"/>
    <lineage>
        <taxon>Eukaryota</taxon>
        <taxon>Metazoa</taxon>
        <taxon>Ecdysozoa</taxon>
        <taxon>Arthropoda</taxon>
        <taxon>Hexapoda</taxon>
        <taxon>Insecta</taxon>
        <taxon>Pterygota</taxon>
        <taxon>Neoptera</taxon>
        <taxon>Endopterygota</taxon>
        <taxon>Coleoptera</taxon>
        <taxon>Polyphaga</taxon>
        <taxon>Cucujiformia</taxon>
        <taxon>Curculionidae</taxon>
        <taxon>Ceutorhynchinae</taxon>
        <taxon>Ceutorhynchus</taxon>
    </lineage>
</organism>
<feature type="compositionally biased region" description="Basic and acidic residues" evidence="9">
    <location>
        <begin position="485"/>
        <end position="494"/>
    </location>
</feature>
<evidence type="ECO:0000256" key="1">
    <source>
        <dbReference type="ARBA" id="ARBA00004123"/>
    </source>
</evidence>
<keyword evidence="2 8" id="KW-0479">Metal-binding</keyword>
<dbReference type="GO" id="GO:0005634">
    <property type="term" value="C:nucleus"/>
    <property type="evidence" value="ECO:0007669"/>
    <property type="project" value="UniProtKB-SubCell"/>
</dbReference>
<dbReference type="SMART" id="SM00355">
    <property type="entry name" value="ZnF_C2H2"/>
    <property type="match status" value="4"/>
</dbReference>
<keyword evidence="5 8" id="KW-0862">Zinc</keyword>
<dbReference type="InterPro" id="IPR036236">
    <property type="entry name" value="Znf_C2H2_sf"/>
</dbReference>
<feature type="region of interest" description="Disordered" evidence="9">
    <location>
        <begin position="478"/>
        <end position="564"/>
    </location>
</feature>
<dbReference type="OrthoDB" id="3176202at2759"/>
<proteinExistence type="predicted"/>
<dbReference type="Gene3D" id="3.30.160.60">
    <property type="entry name" value="Classic Zinc Finger"/>
    <property type="match status" value="2"/>
</dbReference>
<evidence type="ECO:0000256" key="4">
    <source>
        <dbReference type="ARBA" id="ARBA00022771"/>
    </source>
</evidence>
<feature type="domain" description="C2H2-type" evidence="10">
    <location>
        <begin position="299"/>
        <end position="327"/>
    </location>
</feature>
<evidence type="ECO:0000259" key="11">
    <source>
        <dbReference type="PROSITE" id="PS51915"/>
    </source>
</evidence>
<feature type="region of interest" description="Disordered" evidence="9">
    <location>
        <begin position="188"/>
        <end position="221"/>
    </location>
</feature>
<feature type="domain" description="C2H2-type" evidence="10">
    <location>
        <begin position="397"/>
        <end position="425"/>
    </location>
</feature>
<evidence type="ECO:0000256" key="5">
    <source>
        <dbReference type="ARBA" id="ARBA00022833"/>
    </source>
</evidence>
<dbReference type="PANTHER" id="PTHR24394:SF29">
    <property type="entry name" value="MYONEURIN"/>
    <property type="match status" value="1"/>
</dbReference>
<feature type="binding site" evidence="8">
    <location>
        <position position="11"/>
    </location>
    <ligand>
        <name>Zn(2+)</name>
        <dbReference type="ChEBI" id="CHEBI:29105"/>
    </ligand>
</feature>
<gene>
    <name evidence="12" type="ORF">CEUTPL_LOCUS12310</name>
</gene>
<keyword evidence="6" id="KW-0539">Nucleus</keyword>